<evidence type="ECO:0000313" key="2">
    <source>
        <dbReference type="Ensembl" id="ENSCSAVP00000011450.1"/>
    </source>
</evidence>
<reference evidence="2" key="3">
    <citation type="submission" date="2025-09" db="UniProtKB">
        <authorList>
            <consortium name="Ensembl"/>
        </authorList>
    </citation>
    <scope>IDENTIFICATION</scope>
</reference>
<dbReference type="InParanoid" id="H2Z1I8"/>
<accession>H2Z1I8</accession>
<dbReference type="InterPro" id="IPR004046">
    <property type="entry name" value="GST_C"/>
</dbReference>
<evidence type="ECO:0000313" key="3">
    <source>
        <dbReference type="Proteomes" id="UP000007875"/>
    </source>
</evidence>
<dbReference type="PROSITE" id="PS50405">
    <property type="entry name" value="GST_CTER"/>
    <property type="match status" value="1"/>
</dbReference>
<dbReference type="SUPFAM" id="SSF47616">
    <property type="entry name" value="GST C-terminal domain-like"/>
    <property type="match status" value="1"/>
</dbReference>
<dbReference type="Gene3D" id="1.20.1050.10">
    <property type="match status" value="1"/>
</dbReference>
<dbReference type="eggNOG" id="KOG0867">
    <property type="taxonomic scope" value="Eukaryota"/>
</dbReference>
<protein>
    <recommendedName>
        <fullName evidence="1">GST C-terminal domain-containing protein</fullName>
    </recommendedName>
</protein>
<dbReference type="STRING" id="51511.ENSCSAVP00000011450"/>
<name>H2Z1I8_CIOSA</name>
<feature type="domain" description="GST C-terminal" evidence="1">
    <location>
        <begin position="26"/>
        <end position="160"/>
    </location>
</feature>
<dbReference type="GO" id="GO:0006749">
    <property type="term" value="P:glutathione metabolic process"/>
    <property type="evidence" value="ECO:0007669"/>
    <property type="project" value="TreeGrafter"/>
</dbReference>
<dbReference type="AlphaFoldDB" id="H2Z1I8"/>
<dbReference type="FunFam" id="1.20.1050.10:FF:000007">
    <property type="entry name" value="Glutathione S-transferase 1-1"/>
    <property type="match status" value="1"/>
</dbReference>
<organism evidence="2 3">
    <name type="scientific">Ciona savignyi</name>
    <name type="common">Pacific transparent sea squirt</name>
    <dbReference type="NCBI Taxonomy" id="51511"/>
    <lineage>
        <taxon>Eukaryota</taxon>
        <taxon>Metazoa</taxon>
        <taxon>Chordata</taxon>
        <taxon>Tunicata</taxon>
        <taxon>Ascidiacea</taxon>
        <taxon>Phlebobranchia</taxon>
        <taxon>Cionidae</taxon>
        <taxon>Ciona</taxon>
    </lineage>
</organism>
<sequence>MRKAAIACYLCNKYEKATKDKLYPTEPQARGNVDQLLYVSENIVDAASSYMNISGVIFGNGVTNEAKRDDFMKKIGLIENFLGDKDYLAAHHVTLADFFVSTVLLNVESALGLPLVDFPKVLAWLDRIKALPYFSKTHDEGVAMFGQLYKGNLAKNQAKK</sequence>
<dbReference type="HOGENOM" id="CLU_011226_2_1_1"/>
<dbReference type="PANTHER" id="PTHR43969">
    <property type="entry name" value="GLUTATHIONE S TRANSFERASE D10, ISOFORM A-RELATED"/>
    <property type="match status" value="1"/>
</dbReference>
<keyword evidence="3" id="KW-1185">Reference proteome</keyword>
<reference evidence="2" key="2">
    <citation type="submission" date="2025-08" db="UniProtKB">
        <authorList>
            <consortium name="Ensembl"/>
        </authorList>
    </citation>
    <scope>IDENTIFICATION</scope>
</reference>
<dbReference type="InterPro" id="IPR036282">
    <property type="entry name" value="Glutathione-S-Trfase_C_sf"/>
</dbReference>
<dbReference type="OMA" id="NSAAIAC"/>
<dbReference type="PANTHER" id="PTHR43969:SF9">
    <property type="entry name" value="GLUTATHIONE S TRANSFERASE D10, ISOFORM A-RELATED"/>
    <property type="match status" value="1"/>
</dbReference>
<proteinExistence type="predicted"/>
<reference evidence="3" key="1">
    <citation type="submission" date="2003-08" db="EMBL/GenBank/DDBJ databases">
        <authorList>
            <person name="Birren B."/>
            <person name="Nusbaum C."/>
            <person name="Abebe A."/>
            <person name="Abouelleil A."/>
            <person name="Adekoya E."/>
            <person name="Ait-zahra M."/>
            <person name="Allen N."/>
            <person name="Allen T."/>
            <person name="An P."/>
            <person name="Anderson M."/>
            <person name="Anderson S."/>
            <person name="Arachchi H."/>
            <person name="Armbruster J."/>
            <person name="Bachantsang P."/>
            <person name="Baldwin J."/>
            <person name="Barry A."/>
            <person name="Bayul T."/>
            <person name="Blitshsteyn B."/>
            <person name="Bloom T."/>
            <person name="Blye J."/>
            <person name="Boguslavskiy L."/>
            <person name="Borowsky M."/>
            <person name="Boukhgalter B."/>
            <person name="Brunache A."/>
            <person name="Butler J."/>
            <person name="Calixte N."/>
            <person name="Calvo S."/>
            <person name="Camarata J."/>
            <person name="Campo K."/>
            <person name="Chang J."/>
            <person name="Cheshatsang Y."/>
            <person name="Citroen M."/>
            <person name="Collymore A."/>
            <person name="Considine T."/>
            <person name="Cook A."/>
            <person name="Cooke P."/>
            <person name="Corum B."/>
            <person name="Cuomo C."/>
            <person name="David R."/>
            <person name="Dawoe T."/>
            <person name="Degray S."/>
            <person name="Dodge S."/>
            <person name="Dooley K."/>
            <person name="Dorje P."/>
            <person name="Dorjee K."/>
            <person name="Dorris L."/>
            <person name="Duffey N."/>
            <person name="Dupes A."/>
            <person name="Elkins T."/>
            <person name="Engels R."/>
            <person name="Erickson J."/>
            <person name="Farina A."/>
            <person name="Faro S."/>
            <person name="Ferreira P."/>
            <person name="Fischer H."/>
            <person name="Fitzgerald M."/>
            <person name="Foley K."/>
            <person name="Gage D."/>
            <person name="Galagan J."/>
            <person name="Gearin G."/>
            <person name="Gnerre S."/>
            <person name="Gnirke A."/>
            <person name="Goyette A."/>
            <person name="Graham J."/>
            <person name="Grandbois E."/>
            <person name="Gyaltsen K."/>
            <person name="Hafez N."/>
            <person name="Hagopian D."/>
            <person name="Hagos B."/>
            <person name="Hall J."/>
            <person name="Hatcher B."/>
            <person name="Heller A."/>
            <person name="Higgins H."/>
            <person name="Honan T."/>
            <person name="Horn A."/>
            <person name="Houde N."/>
            <person name="Hughes L."/>
            <person name="Hulme W."/>
            <person name="Husby E."/>
            <person name="Iliev I."/>
            <person name="Jaffe D."/>
            <person name="Jones C."/>
            <person name="Kamal M."/>
            <person name="Kamat A."/>
            <person name="Kamvysselis M."/>
            <person name="Karlsson E."/>
            <person name="Kells C."/>
            <person name="Kieu A."/>
            <person name="Kisner P."/>
            <person name="Kodira C."/>
            <person name="Kulbokas E."/>
            <person name="Labutti K."/>
            <person name="Lama D."/>
            <person name="Landers T."/>
            <person name="Leger J."/>
            <person name="Levine S."/>
            <person name="Lewis D."/>
            <person name="Lewis T."/>
            <person name="Lindblad-toh K."/>
            <person name="Liu X."/>
            <person name="Lokyitsang T."/>
            <person name="Lokyitsang Y."/>
            <person name="Lucien O."/>
            <person name="Lui A."/>
            <person name="Ma L.J."/>
            <person name="Mabbitt R."/>
            <person name="Macdonald J."/>
            <person name="Maclean C."/>
            <person name="Major J."/>
            <person name="Manning J."/>
            <person name="Marabella R."/>
            <person name="Maru K."/>
            <person name="Matthews C."/>
            <person name="Mauceli E."/>
            <person name="Mccarthy M."/>
            <person name="Mcdonough S."/>
            <person name="Mcghee T."/>
            <person name="Meldrim J."/>
            <person name="Meneus L."/>
            <person name="Mesirov J."/>
            <person name="Mihalev A."/>
            <person name="Mihova T."/>
            <person name="Mikkelsen T."/>
            <person name="Mlenga V."/>
            <person name="Moru K."/>
            <person name="Mozes J."/>
            <person name="Mulrain L."/>
            <person name="Munson G."/>
            <person name="Naylor J."/>
            <person name="Newes C."/>
            <person name="Nguyen C."/>
            <person name="Nguyen N."/>
            <person name="Nguyen T."/>
            <person name="Nicol R."/>
            <person name="Nielsen C."/>
            <person name="Nizzari M."/>
            <person name="Norbu C."/>
            <person name="Norbu N."/>
            <person name="O'donnell P."/>
            <person name="Okoawo O."/>
            <person name="O'leary S."/>
            <person name="Omotosho B."/>
            <person name="O'neill K."/>
            <person name="Osman S."/>
            <person name="Parker S."/>
            <person name="Perrin D."/>
            <person name="Phunkhang P."/>
            <person name="Piqani B."/>
            <person name="Purcell S."/>
            <person name="Rachupka T."/>
            <person name="Ramasamy U."/>
            <person name="Rameau R."/>
            <person name="Ray V."/>
            <person name="Raymond C."/>
            <person name="Retta R."/>
            <person name="Richardson S."/>
            <person name="Rise C."/>
            <person name="Rodriguez J."/>
            <person name="Rogers J."/>
            <person name="Rogov P."/>
            <person name="Rutman M."/>
            <person name="Schupbach R."/>
            <person name="Seaman C."/>
            <person name="Settipalli S."/>
            <person name="Sharpe T."/>
            <person name="Sheridan J."/>
            <person name="Sherpa N."/>
            <person name="Shi J."/>
            <person name="Smirnov S."/>
            <person name="Smith C."/>
            <person name="Sougnez C."/>
            <person name="Spencer B."/>
            <person name="Stalker J."/>
            <person name="Stange-thomann N."/>
            <person name="Stavropoulos S."/>
            <person name="Stetson K."/>
            <person name="Stone C."/>
            <person name="Stone S."/>
            <person name="Stubbs M."/>
            <person name="Talamas J."/>
            <person name="Tchuinga P."/>
            <person name="Tenzing P."/>
            <person name="Tesfaye S."/>
            <person name="Theodore J."/>
            <person name="Thoulutsang Y."/>
            <person name="Topham K."/>
            <person name="Towey S."/>
            <person name="Tsamla T."/>
            <person name="Tsomo N."/>
            <person name="Vallee D."/>
            <person name="Vassiliev H."/>
            <person name="Venkataraman V."/>
            <person name="Vinson J."/>
            <person name="Vo A."/>
            <person name="Wade C."/>
            <person name="Wang S."/>
            <person name="Wangchuk T."/>
            <person name="Wangdi T."/>
            <person name="Whittaker C."/>
            <person name="Wilkinson J."/>
            <person name="Wu Y."/>
            <person name="Wyman D."/>
            <person name="Yadav S."/>
            <person name="Yang S."/>
            <person name="Yang X."/>
            <person name="Yeager S."/>
            <person name="Yee E."/>
            <person name="Young G."/>
            <person name="Zainoun J."/>
            <person name="Zembeck L."/>
            <person name="Zimmer A."/>
            <person name="Zody M."/>
            <person name="Lander E."/>
        </authorList>
    </citation>
    <scope>NUCLEOTIDE SEQUENCE [LARGE SCALE GENOMIC DNA]</scope>
</reference>
<dbReference type="GO" id="GO:0004364">
    <property type="term" value="F:glutathione transferase activity"/>
    <property type="evidence" value="ECO:0007669"/>
    <property type="project" value="TreeGrafter"/>
</dbReference>
<dbReference type="Pfam" id="PF00043">
    <property type="entry name" value="GST_C"/>
    <property type="match status" value="1"/>
</dbReference>
<dbReference type="Proteomes" id="UP000007875">
    <property type="component" value="Unassembled WGS sequence"/>
</dbReference>
<dbReference type="Ensembl" id="ENSCSAVT00000011583.1">
    <property type="protein sequence ID" value="ENSCSAVP00000011450.1"/>
    <property type="gene ID" value="ENSCSAVG00000006708.1"/>
</dbReference>
<dbReference type="InterPro" id="IPR010987">
    <property type="entry name" value="Glutathione-S-Trfase_C-like"/>
</dbReference>
<evidence type="ECO:0000259" key="1">
    <source>
        <dbReference type="PROSITE" id="PS50405"/>
    </source>
</evidence>